<proteinExistence type="predicted"/>
<dbReference type="SUPFAM" id="SSF49373">
    <property type="entry name" value="Invasin/intimin cell-adhesion fragments"/>
    <property type="match status" value="1"/>
</dbReference>
<accession>A0ABX0H291</accession>
<protein>
    <recommendedName>
        <fullName evidence="3">Carboxypeptidase family protein</fullName>
    </recommendedName>
</protein>
<dbReference type="Gene3D" id="2.60.40.10">
    <property type="entry name" value="Immunoglobulins"/>
    <property type="match status" value="1"/>
</dbReference>
<dbReference type="InterPro" id="IPR008964">
    <property type="entry name" value="Invasin/intimin_cell_adhesion"/>
</dbReference>
<evidence type="ECO:0000313" key="2">
    <source>
        <dbReference type="Proteomes" id="UP000800981"/>
    </source>
</evidence>
<dbReference type="EMBL" id="JAANNP010000069">
    <property type="protein sequence ID" value="NHC15914.1"/>
    <property type="molecule type" value="Genomic_DNA"/>
</dbReference>
<evidence type="ECO:0008006" key="3">
    <source>
        <dbReference type="Google" id="ProtNLM"/>
    </source>
</evidence>
<gene>
    <name evidence="1" type="ORF">G9H71_19200</name>
</gene>
<dbReference type="InterPro" id="IPR013783">
    <property type="entry name" value="Ig-like_fold"/>
</dbReference>
<dbReference type="RefSeq" id="WP_166284397.1">
    <property type="nucleotide sequence ID" value="NZ_JAANNP010000069.1"/>
</dbReference>
<evidence type="ECO:0000313" key="1">
    <source>
        <dbReference type="EMBL" id="NHC15914.1"/>
    </source>
</evidence>
<comment type="caution">
    <text evidence="1">The sequence shown here is derived from an EMBL/GenBank/DDBJ whole genome shotgun (WGS) entry which is preliminary data.</text>
</comment>
<sequence>MGLRQRIAVSAVTGTLGVGAFAVALAASLGGGGTTSAAVLPNFYDLPPENPAAGVVYTGLEVDQSACPEVLTVRVPGLPDACAHLDEAPPGVDVRKPLSTADAVKRKGASALAVMAANELGVPTPAQYAAGSDVTCDGDGTSGFRVQGVYVTEVGKANRYSSLLPSLYQWAAGVDDVVNRSAALTGGVRQLRWVTTGTGTCKASMLNVTLPAGSLSSFNATISAMRTAGFGLANRKYVMWTEGTQYCGIATTYTDEKATQDNLNNGYAAQYARIDPQCWGSNGGHSVEAHELVHTLGAVQNGAPHSTKAGHCWDESDTMCYRDGGPVSTMKQICPVENEYLIDCNSDDYFSTFPPAGSYLATHWNAADSKYLIGGGDGSGGGSAGVPTVVGASATVNNPAIPGLPTQATVSQQIPAGVTTTVQWKAGNASCIISDPTAEQTDVTCPAVLTAATFVTATVTGSNGQSATVRVPVTFATTPKRAATVTTRVAGSAAASYAGCTGAAAPVGATVVDTATGLPVYGLPVEVLRRTATMTAPAVAKSVVTDAKGVAAGDLALSGQLTLSSRSKAAGAFDLSNAANTVDVNTTKCTPNASLSLSTDEAWYGDKVTGTVTLTREDGSGEQVPVPSQSVSLALLKTGATTATTLASGVTNASGVATITFTGTASGTVTAKLAANAAFNAAASSAQALTIDNPTTTLTAAADKDTVFYGDPVTVTGKLTKTQDSAVPLAAKSVAVQITKPGATTATTLASGVTNANGEYSVVVKPTYGGALGVSYAGAAGLPAAKASIGGLTVDLPTTALTASPAGSSVLYKAAYTVTGKLTRTAGATTGVAAKTVTLQVQKAGTTTWAALKTAATTADGSYAISAAPTYGGKVRVVFAGVAGLPAATADLPDLTVQDYGTGATLTLSKAAVVKGTATVASGSVTRTAGGTTSVAAGLAVKVYLVPSDGTAAVLLGTATSTASGTYSISVKPAKSGKVEARVGGVAGYTASTSPGSDVTVS</sequence>
<organism evidence="1 2">
    <name type="scientific">Motilibacter deserti</name>
    <dbReference type="NCBI Taxonomy" id="2714956"/>
    <lineage>
        <taxon>Bacteria</taxon>
        <taxon>Bacillati</taxon>
        <taxon>Actinomycetota</taxon>
        <taxon>Actinomycetes</taxon>
        <taxon>Motilibacterales</taxon>
        <taxon>Motilibacteraceae</taxon>
        <taxon>Motilibacter</taxon>
    </lineage>
</organism>
<keyword evidence="2" id="KW-1185">Reference proteome</keyword>
<name>A0ABX0H291_9ACTN</name>
<reference evidence="1 2" key="1">
    <citation type="submission" date="2020-03" db="EMBL/GenBank/DDBJ databases">
        <title>Two novel Motilibacter sp.</title>
        <authorList>
            <person name="Liu S."/>
        </authorList>
    </citation>
    <scope>NUCLEOTIDE SEQUENCE [LARGE SCALE GENOMIC DNA]</scope>
    <source>
        <strain evidence="1 2">E257</strain>
    </source>
</reference>
<dbReference type="Proteomes" id="UP000800981">
    <property type="component" value="Unassembled WGS sequence"/>
</dbReference>